<keyword evidence="2" id="KW-1185">Reference proteome</keyword>
<organism evidence="1 2">
    <name type="scientific">Perkinsus olseni</name>
    <name type="common">Perkinsus atlanticus</name>
    <dbReference type="NCBI Taxonomy" id="32597"/>
    <lineage>
        <taxon>Eukaryota</taxon>
        <taxon>Sar</taxon>
        <taxon>Alveolata</taxon>
        <taxon>Perkinsozoa</taxon>
        <taxon>Perkinsea</taxon>
        <taxon>Perkinsida</taxon>
        <taxon>Perkinsidae</taxon>
        <taxon>Perkinsus</taxon>
    </lineage>
</organism>
<evidence type="ECO:0000313" key="2">
    <source>
        <dbReference type="Proteomes" id="UP000553632"/>
    </source>
</evidence>
<sequence length="102" mass="11298">ITQGRYLDLMCSSGLSLSIIDDAGVICFCGVLVQEESSRLVWLSARWPDSERYKDRELRGTPGSDQLRLGDIAVTPTGTAPPLGRRALLERRVAHGDRWLSL</sequence>
<accession>A0A7J6U7C3</accession>
<gene>
    <name evidence="1" type="ORF">FOZ63_024741</name>
</gene>
<reference evidence="1 2" key="1">
    <citation type="submission" date="2020-04" db="EMBL/GenBank/DDBJ databases">
        <title>Perkinsus olseni comparative genomics.</title>
        <authorList>
            <person name="Bogema D.R."/>
        </authorList>
    </citation>
    <scope>NUCLEOTIDE SEQUENCE [LARGE SCALE GENOMIC DNA]</scope>
    <source>
        <strain evidence="1 2">ATCC PRA-207</strain>
    </source>
</reference>
<feature type="non-terminal residue" evidence="1">
    <location>
        <position position="102"/>
    </location>
</feature>
<dbReference type="AlphaFoldDB" id="A0A7J6U7C3"/>
<protein>
    <submittedName>
        <fullName evidence="1">Uncharacterized protein</fullName>
    </submittedName>
</protein>
<dbReference type="Proteomes" id="UP000553632">
    <property type="component" value="Unassembled WGS sequence"/>
</dbReference>
<comment type="caution">
    <text evidence="1">The sequence shown here is derived from an EMBL/GenBank/DDBJ whole genome shotgun (WGS) entry which is preliminary data.</text>
</comment>
<name>A0A7J6U7C3_PEROL</name>
<evidence type="ECO:0000313" key="1">
    <source>
        <dbReference type="EMBL" id="KAF4753338.1"/>
    </source>
</evidence>
<feature type="non-terminal residue" evidence="1">
    <location>
        <position position="1"/>
    </location>
</feature>
<proteinExistence type="predicted"/>
<dbReference type="EMBL" id="JABANO010005538">
    <property type="protein sequence ID" value="KAF4753338.1"/>
    <property type="molecule type" value="Genomic_DNA"/>
</dbReference>